<evidence type="ECO:0008006" key="4">
    <source>
        <dbReference type="Google" id="ProtNLM"/>
    </source>
</evidence>
<sequence>MHEVFTNTISSAIIYGRNSSMFFMVVLLIVGLKVESRMVFHLYDENECKTTDIDCYKREDIEYSRFVKKKFNCYQHNNCFGCKKIIIEKSKDFPLKFKSVAGEETDVHAFIRREVVTYDDFSYFIRILMNTSELNESLRIEKFLMVVNILDIFEFEKNKNYGRFIRRILLPTIFSNQINDTKDGSCVQKDVSISFLKILFCEFIKIYIFDKKFFDQKISEDEITNILKHSFDINSMINLKFIYFSSDLLAKIDRCLTFNPEFKYSLKTIFEKVRIQKIFVHSHDSLKHVSYDTQYLLFLYVQVLYFYSWMDMTFFESLARNFILQNIESIYFIYCNFLSFSESFFNNLAALKNIYLIDSYSYTIENLDKIYPYIQNMISPLYFEIKSKKNIDNFVTINTNEPYIFENIDKNSLLTSNESLITPFELKNKQYQTYIFSMMQFDSSVFRFEFSVSNSSHIPKEISIIIQNICIKGFIIENAGIYKNIRKICIWDSTLTNKFLADILIFPNLEDINISSCKVLSGQKILYKRHENMKILFLCGTFIDNSKEIIDFVNCMPNLKSMDLRKNTNLNIFDHHSQNNKITLNYLEKLYLFDENEYKNDIPDISNLKSVTSLHIGEEYNYGSIHKLFYNKNLKNLKNIQKLSITQFEIDKSDTYSLQECKNLIYLYLYNCKFTDISFSQLFDSNKSYKLEKIFLKKMFLTATDIKFLSKCIFLKHLELQIYNVPKELIEWLKLLRLDNSKPILELVIHISSKFWIEIGLLKEYLHLNTQKLYII</sequence>
<dbReference type="Gene3D" id="3.80.10.10">
    <property type="entry name" value="Ribonuclease Inhibitor"/>
    <property type="match status" value="2"/>
</dbReference>
<reference evidence="2 3" key="1">
    <citation type="submission" date="2017-12" db="EMBL/GenBank/DDBJ databases">
        <authorList>
            <person name="Pombert J.-F."/>
            <person name="Haag K.L."/>
            <person name="Ebert D."/>
        </authorList>
    </citation>
    <scope>NUCLEOTIDE SEQUENCE [LARGE SCALE GENOMIC DNA]</scope>
    <source>
        <strain evidence="2">BE-OM-2</strain>
    </source>
</reference>
<keyword evidence="1" id="KW-1133">Transmembrane helix</keyword>
<protein>
    <recommendedName>
        <fullName evidence="4">Leucine-rich repeat-containing protein</fullName>
    </recommendedName>
</protein>
<dbReference type="Proteomes" id="UP000291404">
    <property type="component" value="Unassembled WGS sequence"/>
</dbReference>
<organism evidence="2 3">
    <name type="scientific">Hamiltosporidium magnivora</name>
    <dbReference type="NCBI Taxonomy" id="148818"/>
    <lineage>
        <taxon>Eukaryota</taxon>
        <taxon>Fungi</taxon>
        <taxon>Fungi incertae sedis</taxon>
        <taxon>Microsporidia</taxon>
        <taxon>Dubosqiidae</taxon>
        <taxon>Hamiltosporidium</taxon>
    </lineage>
</organism>
<keyword evidence="1" id="KW-0472">Membrane</keyword>
<name>A0A4Q9L2A3_9MICR</name>
<dbReference type="VEuPathDB" id="MicrosporidiaDB:CWI36_1323p0020"/>
<evidence type="ECO:0000313" key="2">
    <source>
        <dbReference type="EMBL" id="TBU01527.1"/>
    </source>
</evidence>
<keyword evidence="1" id="KW-0812">Transmembrane</keyword>
<accession>A0A4Q9L2A3</accession>
<dbReference type="AlphaFoldDB" id="A0A4Q9L2A3"/>
<dbReference type="EMBL" id="PITI01001323">
    <property type="protein sequence ID" value="TBU01527.1"/>
    <property type="molecule type" value="Genomic_DNA"/>
</dbReference>
<keyword evidence="3" id="KW-1185">Reference proteome</keyword>
<evidence type="ECO:0000256" key="1">
    <source>
        <dbReference type="SAM" id="Phobius"/>
    </source>
</evidence>
<evidence type="ECO:0000313" key="3">
    <source>
        <dbReference type="Proteomes" id="UP000291404"/>
    </source>
</evidence>
<dbReference type="SUPFAM" id="SSF52047">
    <property type="entry name" value="RNI-like"/>
    <property type="match status" value="1"/>
</dbReference>
<gene>
    <name evidence="2" type="ORF">CWI36_1323p0020</name>
</gene>
<dbReference type="InterPro" id="IPR032675">
    <property type="entry name" value="LRR_dom_sf"/>
</dbReference>
<comment type="caution">
    <text evidence="2">The sequence shown here is derived from an EMBL/GenBank/DDBJ whole genome shotgun (WGS) entry which is preliminary data.</text>
</comment>
<dbReference type="VEuPathDB" id="MicrosporidiaDB:CWI39_2363p0010"/>
<proteinExistence type="predicted"/>
<feature type="transmembrane region" description="Helical" evidence="1">
    <location>
        <begin position="12"/>
        <end position="32"/>
    </location>
</feature>